<protein>
    <submittedName>
        <fullName evidence="3">UPF0160 protein MYG1, mitochondrial-like</fullName>
    </submittedName>
</protein>
<gene>
    <name evidence="3" type="primary">LOC106745396</name>
</gene>
<dbReference type="AlphaFoldDB" id="A0A6P3XE55"/>
<evidence type="ECO:0000313" key="3">
    <source>
        <dbReference type="RefSeq" id="XP_014476463.1"/>
    </source>
</evidence>
<dbReference type="Proteomes" id="UP000515204">
    <property type="component" value="Unplaced"/>
</dbReference>
<dbReference type="Pfam" id="PF03690">
    <property type="entry name" value="MYG1_exonuc"/>
    <property type="match status" value="1"/>
</dbReference>
<dbReference type="RefSeq" id="XP_014476463.1">
    <property type="nucleotide sequence ID" value="XM_014620977.1"/>
</dbReference>
<dbReference type="GO" id="GO:0005634">
    <property type="term" value="C:nucleus"/>
    <property type="evidence" value="ECO:0007669"/>
    <property type="project" value="TreeGrafter"/>
</dbReference>
<name>A0A6P3XE55_DINQU</name>
<proteinExistence type="inferred from homology"/>
<dbReference type="InterPro" id="IPR003226">
    <property type="entry name" value="MYG1_exonuclease"/>
</dbReference>
<comment type="similarity">
    <text evidence="1">Belongs to the MYG1 family.</text>
</comment>
<accession>A0A6P3XE55</accession>
<dbReference type="GeneID" id="106745396"/>
<evidence type="ECO:0000256" key="1">
    <source>
        <dbReference type="ARBA" id="ARBA00010105"/>
    </source>
</evidence>
<dbReference type="GO" id="GO:0005737">
    <property type="term" value="C:cytoplasm"/>
    <property type="evidence" value="ECO:0007669"/>
    <property type="project" value="TreeGrafter"/>
</dbReference>
<reference evidence="3" key="1">
    <citation type="submission" date="2025-08" db="UniProtKB">
        <authorList>
            <consortium name="RefSeq"/>
        </authorList>
    </citation>
    <scope>IDENTIFICATION</scope>
</reference>
<dbReference type="KEGG" id="dqu:106745396"/>
<dbReference type="OrthoDB" id="10265310at2759"/>
<organism evidence="2 3">
    <name type="scientific">Dinoponera quadriceps</name>
    <name type="common">South American ant</name>
    <dbReference type="NCBI Taxonomy" id="609295"/>
    <lineage>
        <taxon>Eukaryota</taxon>
        <taxon>Metazoa</taxon>
        <taxon>Ecdysozoa</taxon>
        <taxon>Arthropoda</taxon>
        <taxon>Hexapoda</taxon>
        <taxon>Insecta</taxon>
        <taxon>Pterygota</taxon>
        <taxon>Neoptera</taxon>
        <taxon>Endopterygota</taxon>
        <taxon>Hymenoptera</taxon>
        <taxon>Apocrita</taxon>
        <taxon>Aculeata</taxon>
        <taxon>Formicoidea</taxon>
        <taxon>Formicidae</taxon>
        <taxon>Ponerinae</taxon>
        <taxon>Ponerini</taxon>
        <taxon>Dinoponera</taxon>
    </lineage>
</organism>
<dbReference type="PANTHER" id="PTHR11215:SF1">
    <property type="entry name" value="MYG1 EXONUCLEASE"/>
    <property type="match status" value="1"/>
</dbReference>
<evidence type="ECO:0000313" key="2">
    <source>
        <dbReference type="Proteomes" id="UP000515204"/>
    </source>
</evidence>
<keyword evidence="2" id="KW-1185">Reference proteome</keyword>
<sequence>MSNQMEGNIKIGTHDDGITCNEVLACMLLKLLPRYMNAVIVRTQDQDILDSCDIVVGIGGIYDPSIHRYDYHMREFYETANTILKKPNYNRKIKLSSAGLIYCHFGHEILKILLPHIKEDRIIDELFKEIYDTIIVQIDAQGNNQIMPAYHSPYYEPAVSMCDDLCNLVRNINYNTWKKGAYMEEDELFEKAMAMILHTFMDFVICAEKVWLPARKIVQNAINSRFEIHPSGQIIELSESVPWQQHLYSLEREIKLDLRIMFVIFSSGNGYLIHCVPVTSKTSFFSRRIDFPGRWRGLSNEALVAVCGIEDAEFVHRNGLIARHKTRDGAITMAMTAFQIEISSAPYIHEKEPSYNELENMAGDIWNSSEYVPI</sequence>
<dbReference type="PANTHER" id="PTHR11215">
    <property type="entry name" value="METAL DEPENDENT HYDROLASE - RELATED"/>
    <property type="match status" value="1"/>
</dbReference>